<dbReference type="InterPro" id="IPR001173">
    <property type="entry name" value="Glyco_trans_2-like"/>
</dbReference>
<dbReference type="Pfam" id="PF10066">
    <property type="entry name" value="DUF2304"/>
    <property type="match status" value="1"/>
</dbReference>
<feature type="transmembrane region" description="Helical" evidence="1">
    <location>
        <begin position="60"/>
        <end position="87"/>
    </location>
</feature>
<evidence type="ECO:0000313" key="4">
    <source>
        <dbReference type="Proteomes" id="UP001596328"/>
    </source>
</evidence>
<reference evidence="3 4" key="1">
    <citation type="journal article" date="2019" name="Int. J. Syst. Evol. Microbiol.">
        <title>The Global Catalogue of Microorganisms (GCM) 10K type strain sequencing project: providing services to taxonomists for standard genome sequencing and annotation.</title>
        <authorList>
            <consortium name="The Broad Institute Genomics Platform"/>
            <consortium name="The Broad Institute Genome Sequencing Center for Infectious Disease"/>
            <person name="Wu L."/>
            <person name="Ma J."/>
        </authorList>
    </citation>
    <scope>NUCLEOTIDE SEQUENCE [LARGE SCALE GENOMIC DNA]</scope>
    <source>
        <strain evidence="3 4">NBRC 111368</strain>
    </source>
</reference>
<dbReference type="InterPro" id="IPR029044">
    <property type="entry name" value="Nucleotide-diphossugar_trans"/>
</dbReference>
<organism evidence="3 4">
    <name type="scientific">Halobium palmae</name>
    <dbReference type="NCBI Taxonomy" id="1776492"/>
    <lineage>
        <taxon>Archaea</taxon>
        <taxon>Methanobacteriati</taxon>
        <taxon>Methanobacteriota</taxon>
        <taxon>Stenosarchaea group</taxon>
        <taxon>Halobacteria</taxon>
        <taxon>Halobacteriales</taxon>
        <taxon>Haloferacaceae</taxon>
        <taxon>Halobium</taxon>
    </lineage>
</organism>
<dbReference type="AlphaFoldDB" id="A0ABD5S1A2"/>
<keyword evidence="1" id="KW-0812">Transmembrane</keyword>
<dbReference type="Pfam" id="PF00535">
    <property type="entry name" value="Glycos_transf_2"/>
    <property type="match status" value="1"/>
</dbReference>
<keyword evidence="1" id="KW-0472">Membrane</keyword>
<proteinExistence type="predicted"/>
<feature type="transmembrane region" description="Helical" evidence="1">
    <location>
        <begin position="31"/>
        <end position="48"/>
    </location>
</feature>
<sequence>MFGGNPLPIPIPLPPSTGGLPLQTVGLDSRTFTLFLVGLSILLFLWGFERYRTSFSKREFYVAIALSLGVFLAGTFPVVYGSLGAILRIERRSLVVSVLANTALVALVLYLFAQVRNNQLSIAGLTRSLTVEQATDIADADGPTAFVVIPAYNEAGSIRDVVRSVPESVHGYDVRTLVVSDGSTDETARVVEGTAASIVEHPRNQGQGGALKTGFEIARQHGADAVVTMDADGQHPADQLDRLLAPIHADEADYVVGSRYTGVDNSGNGLTRQSGIRAFTKIINVMTKADITDCTNGFRAIRGSKLDELTLTEERFSAPELIIEARKNGLRIREIPVSIAERETGTTKKPKLGYAFGLFRTILMTWAR</sequence>
<feature type="transmembrane region" description="Helical" evidence="1">
    <location>
        <begin position="93"/>
        <end position="113"/>
    </location>
</feature>
<keyword evidence="4" id="KW-1185">Reference proteome</keyword>
<evidence type="ECO:0000313" key="3">
    <source>
        <dbReference type="EMBL" id="MFC6725028.1"/>
    </source>
</evidence>
<evidence type="ECO:0000256" key="1">
    <source>
        <dbReference type="SAM" id="Phobius"/>
    </source>
</evidence>
<dbReference type="PANTHER" id="PTHR48090:SF7">
    <property type="entry name" value="RFBJ PROTEIN"/>
    <property type="match status" value="1"/>
</dbReference>
<dbReference type="PANTHER" id="PTHR48090">
    <property type="entry name" value="UNDECAPRENYL-PHOSPHATE 4-DEOXY-4-FORMAMIDO-L-ARABINOSE TRANSFERASE-RELATED"/>
    <property type="match status" value="1"/>
</dbReference>
<dbReference type="EMBL" id="JBHSWU010000362">
    <property type="protein sequence ID" value="MFC6725028.1"/>
    <property type="molecule type" value="Genomic_DNA"/>
</dbReference>
<keyword evidence="1" id="KW-1133">Transmembrane helix</keyword>
<protein>
    <submittedName>
        <fullName evidence="3">Glycosyltransferase family 2 protein</fullName>
    </submittedName>
</protein>
<comment type="caution">
    <text evidence="3">The sequence shown here is derived from an EMBL/GenBank/DDBJ whole genome shotgun (WGS) entry which is preliminary data.</text>
</comment>
<gene>
    <name evidence="3" type="ORF">ACFQE1_11730</name>
</gene>
<feature type="domain" description="Glycosyltransferase 2-like" evidence="2">
    <location>
        <begin position="147"/>
        <end position="309"/>
    </location>
</feature>
<dbReference type="Gene3D" id="3.90.550.10">
    <property type="entry name" value="Spore Coat Polysaccharide Biosynthesis Protein SpsA, Chain A"/>
    <property type="match status" value="1"/>
</dbReference>
<dbReference type="SUPFAM" id="SSF53448">
    <property type="entry name" value="Nucleotide-diphospho-sugar transferases"/>
    <property type="match status" value="1"/>
</dbReference>
<dbReference type="InterPro" id="IPR050256">
    <property type="entry name" value="Glycosyltransferase_2"/>
</dbReference>
<dbReference type="CDD" id="cd04179">
    <property type="entry name" value="DPM_DPG-synthase_like"/>
    <property type="match status" value="1"/>
</dbReference>
<dbReference type="Proteomes" id="UP001596328">
    <property type="component" value="Unassembled WGS sequence"/>
</dbReference>
<dbReference type="InterPro" id="IPR019277">
    <property type="entry name" value="DUF2304"/>
</dbReference>
<name>A0ABD5S1A2_9EURY</name>
<accession>A0ABD5S1A2</accession>
<evidence type="ECO:0000259" key="2">
    <source>
        <dbReference type="Pfam" id="PF00535"/>
    </source>
</evidence>